<accession>A0A3B0BF22</accession>
<dbReference type="AlphaFoldDB" id="A0A3B0BF22"/>
<name>A0A3B0BF22_9STRE</name>
<evidence type="ECO:0000256" key="1">
    <source>
        <dbReference type="SAM" id="MobiDB-lite"/>
    </source>
</evidence>
<dbReference type="EMBL" id="RBCK01000003">
    <property type="protein sequence ID" value="RKN71290.1"/>
    <property type="molecule type" value="Genomic_DNA"/>
</dbReference>
<sequence length="110" mass="13059">MTDWENDKGWKESFEDQQKKIQSNRQPTKDNNEPIRFKIIETIAVLSKNDRGWQKELNIISWNDAEPKYDIRSWKDDHSRVGKGVTLFEDEMVVLADAIKHLQITKKKED</sequence>
<evidence type="ECO:0000313" key="3">
    <source>
        <dbReference type="Proteomes" id="UP000280509"/>
    </source>
</evidence>
<feature type="region of interest" description="Disordered" evidence="1">
    <location>
        <begin position="1"/>
        <end position="33"/>
    </location>
</feature>
<proteinExistence type="predicted"/>
<gene>
    <name evidence="2" type="ORF">D7D54_08265</name>
</gene>
<organism evidence="2 3">
    <name type="scientific">Streptococcus chosunensis</name>
    <dbReference type="NCBI Taxonomy" id="2707003"/>
    <lineage>
        <taxon>Bacteria</taxon>
        <taxon>Bacillati</taxon>
        <taxon>Bacillota</taxon>
        <taxon>Bacilli</taxon>
        <taxon>Lactobacillales</taxon>
        <taxon>Streptococcaceae</taxon>
        <taxon>Streptococcus</taxon>
        <taxon>Streptococcus mitis group</taxon>
    </lineage>
</organism>
<feature type="compositionally biased region" description="Basic and acidic residues" evidence="1">
    <location>
        <begin position="1"/>
        <end position="19"/>
    </location>
</feature>
<comment type="caution">
    <text evidence="2">The sequence shown here is derived from an EMBL/GenBank/DDBJ whole genome shotgun (WGS) entry which is preliminary data.</text>
</comment>
<dbReference type="Proteomes" id="UP000280509">
    <property type="component" value="Unassembled WGS sequence"/>
</dbReference>
<dbReference type="GO" id="GO:0003677">
    <property type="term" value="F:DNA binding"/>
    <property type="evidence" value="ECO:0007669"/>
    <property type="project" value="InterPro"/>
</dbReference>
<dbReference type="Gene3D" id="2.30.31.70">
    <property type="match status" value="1"/>
</dbReference>
<keyword evidence="3" id="KW-1185">Reference proteome</keyword>
<dbReference type="GO" id="GO:0006355">
    <property type="term" value="P:regulation of DNA-templated transcription"/>
    <property type="evidence" value="ECO:0007669"/>
    <property type="project" value="InterPro"/>
</dbReference>
<evidence type="ECO:0000313" key="2">
    <source>
        <dbReference type="EMBL" id="RKN71290.1"/>
    </source>
</evidence>
<protein>
    <submittedName>
        <fullName evidence="2">Uncharacterized protein</fullName>
    </submittedName>
</protein>
<reference evidence="2 3" key="1">
    <citation type="submission" date="2018-09" db="EMBL/GenBank/DDBJ databases">
        <title>Draft genome sequence of Streptococcus sp. KCOM 1699 (=ChDC B353).</title>
        <authorList>
            <person name="Kook J.-K."/>
            <person name="Park S.-N."/>
            <person name="Lim Y.K."/>
        </authorList>
    </citation>
    <scope>NUCLEOTIDE SEQUENCE [LARGE SCALE GENOMIC DNA]</scope>
    <source>
        <strain evidence="2 3">ChDC B353</strain>
    </source>
</reference>